<evidence type="ECO:0000259" key="7">
    <source>
        <dbReference type="Pfam" id="PF02163"/>
    </source>
</evidence>
<keyword evidence="8" id="KW-0645">Protease</keyword>
<evidence type="ECO:0000256" key="4">
    <source>
        <dbReference type="ARBA" id="ARBA00023136"/>
    </source>
</evidence>
<keyword evidence="9" id="KW-1185">Reference proteome</keyword>
<evidence type="ECO:0000256" key="5">
    <source>
        <dbReference type="ARBA" id="ARBA00032658"/>
    </source>
</evidence>
<dbReference type="Pfam" id="PF02163">
    <property type="entry name" value="Peptidase_M50"/>
    <property type="match status" value="1"/>
</dbReference>
<keyword evidence="8" id="KW-0378">Hydrolase</keyword>
<evidence type="ECO:0000256" key="2">
    <source>
        <dbReference type="ARBA" id="ARBA00022692"/>
    </source>
</evidence>
<dbReference type="GO" id="GO:0005737">
    <property type="term" value="C:cytoplasm"/>
    <property type="evidence" value="ECO:0007669"/>
    <property type="project" value="TreeGrafter"/>
</dbReference>
<evidence type="ECO:0000313" key="8">
    <source>
        <dbReference type="EMBL" id="KAJ3140118.1"/>
    </source>
</evidence>
<feature type="transmembrane region" description="Helical" evidence="6">
    <location>
        <begin position="12"/>
        <end position="34"/>
    </location>
</feature>
<dbReference type="GO" id="GO:0012505">
    <property type="term" value="C:endomembrane system"/>
    <property type="evidence" value="ECO:0007669"/>
    <property type="project" value="UniProtKB-SubCell"/>
</dbReference>
<feature type="domain" description="Peptidase M50" evidence="7">
    <location>
        <begin position="24"/>
        <end position="416"/>
    </location>
</feature>
<proteinExistence type="predicted"/>
<reference evidence="8" key="1">
    <citation type="submission" date="2020-05" db="EMBL/GenBank/DDBJ databases">
        <title>Phylogenomic resolution of chytrid fungi.</title>
        <authorList>
            <person name="Stajich J.E."/>
            <person name="Amses K."/>
            <person name="Simmons R."/>
            <person name="Seto K."/>
            <person name="Myers J."/>
            <person name="Bonds A."/>
            <person name="Quandt C.A."/>
            <person name="Barry K."/>
            <person name="Liu P."/>
            <person name="Grigoriev I."/>
            <person name="Longcore J.E."/>
            <person name="James T.Y."/>
        </authorList>
    </citation>
    <scope>NUCLEOTIDE SEQUENCE</scope>
    <source>
        <strain evidence="8">JEL0513</strain>
    </source>
</reference>
<dbReference type="GO" id="GO:0031293">
    <property type="term" value="P:membrane protein intracellular domain proteolysis"/>
    <property type="evidence" value="ECO:0007669"/>
    <property type="project" value="TreeGrafter"/>
</dbReference>
<evidence type="ECO:0000256" key="6">
    <source>
        <dbReference type="SAM" id="Phobius"/>
    </source>
</evidence>
<dbReference type="GO" id="GO:0004222">
    <property type="term" value="F:metalloendopeptidase activity"/>
    <property type="evidence" value="ECO:0007669"/>
    <property type="project" value="InterPro"/>
</dbReference>
<keyword evidence="2 6" id="KW-0812">Transmembrane</keyword>
<name>A0AAD5TBH3_9FUNG</name>
<dbReference type="GO" id="GO:0016020">
    <property type="term" value="C:membrane"/>
    <property type="evidence" value="ECO:0007669"/>
    <property type="project" value="InterPro"/>
</dbReference>
<protein>
    <recommendedName>
        <fullName evidence="5">Endopeptidase S2P</fullName>
    </recommendedName>
</protein>
<comment type="subcellular location">
    <subcellularLocation>
        <location evidence="1">Endomembrane system</location>
        <topology evidence="1">Multi-pass membrane protein</topology>
    </subcellularLocation>
</comment>
<organism evidence="8 9">
    <name type="scientific">Physocladia obscura</name>
    <dbReference type="NCBI Taxonomy" id="109957"/>
    <lineage>
        <taxon>Eukaryota</taxon>
        <taxon>Fungi</taxon>
        <taxon>Fungi incertae sedis</taxon>
        <taxon>Chytridiomycota</taxon>
        <taxon>Chytridiomycota incertae sedis</taxon>
        <taxon>Chytridiomycetes</taxon>
        <taxon>Chytridiales</taxon>
        <taxon>Chytriomycetaceae</taxon>
        <taxon>Physocladia</taxon>
    </lineage>
</organism>
<feature type="transmembrane region" description="Helical" evidence="6">
    <location>
        <begin position="46"/>
        <end position="67"/>
    </location>
</feature>
<comment type="caution">
    <text evidence="8">The sequence shown here is derived from an EMBL/GenBank/DDBJ whole genome shotgun (WGS) entry which is preliminary data.</text>
</comment>
<sequence>MYIACFHYQIPGVNLPIFALGYYFSALLTSGIVHEFGHAFSAAIENVPLESAGVFVTIIFPGAFVELRDSALSKISPRSRLRIICAGVWHNAVIGLISYITLIFLPFWLSWGYRDLRSVSESSASLSQNRIWKGGVVVLDVIDKSPLHESLPFGTIIAGIDDWYIGDGINSWDFSLMTSLSDAGFTRQGYCLDKKYAFSNTRLDCCNVNTELPLGDFTNTQQCFLPKHSVEFRREIEISSDTLHNIPKVCASLDSVVRFGKYCSSDTECSSASQCMAAYIPNPYIRIVRLHVFEIFSKNDHTQSKLHKESAVASLNKSVEVDLINSARLFSTQNLHKNFDLMRKKKTSVEGEVHVPVRTLLYLGDPREISEAVRVGSLYPKCFMIAFNTALALFNMIPAFQMDGHQAVDALLDMVVDFSLDHEETYRRKLGNFGSIKIRLWKKKIMFGLGVAYSFLLGATVLIAVYGAFQ</sequence>
<gene>
    <name evidence="8" type="primary">MBTPS2</name>
    <name evidence="8" type="ORF">HK100_010376</name>
</gene>
<dbReference type="EMBL" id="JADGJH010000057">
    <property type="protein sequence ID" value="KAJ3140118.1"/>
    <property type="molecule type" value="Genomic_DNA"/>
</dbReference>
<evidence type="ECO:0000256" key="1">
    <source>
        <dbReference type="ARBA" id="ARBA00004127"/>
    </source>
</evidence>
<evidence type="ECO:0000313" key="9">
    <source>
        <dbReference type="Proteomes" id="UP001211907"/>
    </source>
</evidence>
<dbReference type="PANTHER" id="PTHR13325:SF3">
    <property type="entry name" value="MEMBRANE-BOUND TRANSCRIPTION FACTOR SITE-2 PROTEASE"/>
    <property type="match status" value="1"/>
</dbReference>
<dbReference type="PANTHER" id="PTHR13325">
    <property type="entry name" value="PROTEASE M50 MEMBRANE-BOUND TRANSCRIPTION FACTOR SITE 2 PROTEASE"/>
    <property type="match status" value="1"/>
</dbReference>
<evidence type="ECO:0000256" key="3">
    <source>
        <dbReference type="ARBA" id="ARBA00022989"/>
    </source>
</evidence>
<dbReference type="AlphaFoldDB" id="A0AAD5TBH3"/>
<accession>A0AAD5TBH3</accession>
<feature type="transmembrane region" description="Helical" evidence="6">
    <location>
        <begin position="88"/>
        <end position="111"/>
    </location>
</feature>
<dbReference type="PRINTS" id="PR01000">
    <property type="entry name" value="SREBPS2PTASE"/>
</dbReference>
<keyword evidence="3 6" id="KW-1133">Transmembrane helix</keyword>
<feature type="transmembrane region" description="Helical" evidence="6">
    <location>
        <begin position="445"/>
        <end position="469"/>
    </location>
</feature>
<dbReference type="GO" id="GO:1905897">
    <property type="term" value="P:regulation of response to endoplasmic reticulum stress"/>
    <property type="evidence" value="ECO:0007669"/>
    <property type="project" value="TreeGrafter"/>
</dbReference>
<dbReference type="Proteomes" id="UP001211907">
    <property type="component" value="Unassembled WGS sequence"/>
</dbReference>
<dbReference type="InterPro" id="IPR001193">
    <property type="entry name" value="MBTPS2"/>
</dbReference>
<dbReference type="InterPro" id="IPR008915">
    <property type="entry name" value="Peptidase_M50"/>
</dbReference>
<keyword evidence="4 6" id="KW-0472">Membrane</keyword>